<dbReference type="InterPro" id="IPR014729">
    <property type="entry name" value="Rossmann-like_a/b/a_fold"/>
</dbReference>
<gene>
    <name evidence="18" type="ORF">OTU49_000619</name>
</gene>
<dbReference type="PANTHER" id="PTHR46264:SF4">
    <property type="entry name" value="TYROSINE--TRNA LIGASE, CYTOPLASMIC"/>
    <property type="match status" value="1"/>
</dbReference>
<keyword evidence="9 14" id="KW-0694">RNA-binding</keyword>
<evidence type="ECO:0000313" key="19">
    <source>
        <dbReference type="Proteomes" id="UP001445076"/>
    </source>
</evidence>
<evidence type="ECO:0000256" key="12">
    <source>
        <dbReference type="ARBA" id="ARBA00023242"/>
    </source>
</evidence>
<dbReference type="Gene3D" id="3.40.50.620">
    <property type="entry name" value="HUPs"/>
    <property type="match status" value="2"/>
</dbReference>
<evidence type="ECO:0000256" key="4">
    <source>
        <dbReference type="ARBA" id="ARBA00022490"/>
    </source>
</evidence>
<keyword evidence="7 15" id="KW-0547">Nucleotide-binding</keyword>
<dbReference type="GO" id="GO:0004831">
    <property type="term" value="F:tyrosine-tRNA ligase activity"/>
    <property type="evidence" value="ECO:0007669"/>
    <property type="project" value="UniProtKB-EC"/>
</dbReference>
<dbReference type="AlphaFoldDB" id="A0AAW0XY06"/>
<dbReference type="PRINTS" id="PR01040">
    <property type="entry name" value="TRNASYNTHTYR"/>
</dbReference>
<dbReference type="SUPFAM" id="SSF50249">
    <property type="entry name" value="Nucleic acid-binding proteins"/>
    <property type="match status" value="1"/>
</dbReference>
<feature type="region of interest" description="Disordered" evidence="16">
    <location>
        <begin position="918"/>
        <end position="948"/>
    </location>
</feature>
<reference evidence="18 19" key="1">
    <citation type="journal article" date="2024" name="BMC Genomics">
        <title>Genome assembly of redclaw crayfish (Cherax quadricarinatus) provides insights into its immune adaptation and hypoxia tolerance.</title>
        <authorList>
            <person name="Liu Z."/>
            <person name="Zheng J."/>
            <person name="Li H."/>
            <person name="Fang K."/>
            <person name="Wang S."/>
            <person name="He J."/>
            <person name="Zhou D."/>
            <person name="Weng S."/>
            <person name="Chi M."/>
            <person name="Gu Z."/>
            <person name="He J."/>
            <person name="Li F."/>
            <person name="Wang M."/>
        </authorList>
    </citation>
    <scope>NUCLEOTIDE SEQUENCE [LARGE SCALE GENOMIC DNA]</scope>
    <source>
        <strain evidence="18">ZL_2023a</strain>
    </source>
</reference>
<evidence type="ECO:0000256" key="15">
    <source>
        <dbReference type="RuleBase" id="RU361234"/>
    </source>
</evidence>
<dbReference type="Proteomes" id="UP001445076">
    <property type="component" value="Unassembled WGS sequence"/>
</dbReference>
<evidence type="ECO:0000313" key="18">
    <source>
        <dbReference type="EMBL" id="KAK8744798.1"/>
    </source>
</evidence>
<evidence type="ECO:0000256" key="8">
    <source>
        <dbReference type="ARBA" id="ARBA00022840"/>
    </source>
</evidence>
<dbReference type="GO" id="GO:0005524">
    <property type="term" value="F:ATP binding"/>
    <property type="evidence" value="ECO:0007669"/>
    <property type="project" value="UniProtKB-KW"/>
</dbReference>
<accession>A0AAW0XY06</accession>
<dbReference type="Gene3D" id="2.40.50.140">
    <property type="entry name" value="Nucleic acid-binding proteins"/>
    <property type="match status" value="1"/>
</dbReference>
<evidence type="ECO:0000256" key="11">
    <source>
        <dbReference type="ARBA" id="ARBA00023146"/>
    </source>
</evidence>
<keyword evidence="4" id="KW-0963">Cytoplasm</keyword>
<evidence type="ECO:0000256" key="14">
    <source>
        <dbReference type="PROSITE-ProRule" id="PRU00209"/>
    </source>
</evidence>
<dbReference type="GO" id="GO:0005634">
    <property type="term" value="C:nucleus"/>
    <property type="evidence" value="ECO:0007669"/>
    <property type="project" value="UniProtKB-SubCell"/>
</dbReference>
<dbReference type="Gene3D" id="1.20.1050.130">
    <property type="match status" value="1"/>
</dbReference>
<keyword evidence="5 14" id="KW-0820">tRNA-binding</keyword>
<evidence type="ECO:0000256" key="7">
    <source>
        <dbReference type="ARBA" id="ARBA00022741"/>
    </source>
</evidence>
<dbReference type="SUPFAM" id="SSF47616">
    <property type="entry name" value="GST C-terminal domain-like"/>
    <property type="match status" value="1"/>
</dbReference>
<dbReference type="SUPFAM" id="SSF52374">
    <property type="entry name" value="Nucleotidylyl transferase"/>
    <property type="match status" value="2"/>
</dbReference>
<sequence>MTLPGGVVLSSFPPLYFDENIVNMKMSDKVCWTSETLRTLDDHLNEYSYIEGYQPTVSDTVVCKSLHTVTEDLSCYKHLSRWLSHMKSYKDEQLHGELKTVNDVLATLAPHAKKMRMTPEEKYRLISRRLDEVLGEDRIMAILKERSLKVYWGTATTGKPHVAYFVPMTKIADFLKAECEVTVFLADLHAYLDNMKAPWELIKFRTQYYEAVIKAMLSAIGVSIEKLSFVQGTSYELGTKFTDDVYRLAAMVTEHDAKKAGAEVVKQIEAPFQSGLLYPGLQALDEEYLGVDAQFGGVDQRKIFTYAEKYLPKLGYQKKSHLMNPMVPGLSGGKMSSSEVDSKIDLLDSPQAVEDKLSGASCDPSSPDNGVMAFVNYVVFPILEGQGKSFELGNGQKFTSFEQLKVDFVDGKVQGDDIKKVVVKFLNTLLDHIRKKFETPDLQKLVKMAYPHSCTDIPPASAVNTVNKEELTINGLILNDRVTLMSKNLAFPPPPALNAALEHPLHVLWTVPIVRRPDFGILGFIAKIRDFLAAGCRVTVLASDILSHLDSCQVSWEVASHRANLFLELIKVGMTTNNISIENVKFIKGSDFQKNEEYVLDLYRMTALVTCKDSSDSVSTVLKDPNLLSSLLYPDMMALDEKHLQANIHFCGASHAPLFDFIRKSLPLVSGIPCIHLAGAELPSLLNRAALTPEEEYIDLIEQESQMKKKIKSAFCEEGNINFNPILSLVKVVIMPLLDDEKFKITRSEENGGDVEFESFEALEKTFGDKNVHPGDLKSSVLEYLKRFINPIRKAAESPNIKKLQNQAYPPPPKKMKGSQKPSGGGGGDEFVPSKFNMRVGKIIDVSRHPDAESLYIEKIDIGEEEPRTIVSGLVKYVPIEEMQERMVVVLANLKPATMRGIKSAGMVLCASVSDPAAVEPLQPAPGSKPGDRVSAEGYEDEPDPVLNTKKSDALTKMLEGFRTNSSLIATWNGNTLSTSSGPVTVTTLKDSQIK</sequence>
<name>A0AAW0XY06_CHEQU</name>
<dbReference type="CDD" id="cd02799">
    <property type="entry name" value="tRNA_bind_EMAP-II_like"/>
    <property type="match status" value="1"/>
</dbReference>
<dbReference type="InterPro" id="IPR050489">
    <property type="entry name" value="Tyr-tRNA_synthase"/>
</dbReference>
<comment type="similarity">
    <text evidence="3 15">Belongs to the class-I aminoacyl-tRNA synthetase family.</text>
</comment>
<keyword evidence="10 15" id="KW-0648">Protein biosynthesis</keyword>
<evidence type="ECO:0000256" key="9">
    <source>
        <dbReference type="ARBA" id="ARBA00022884"/>
    </source>
</evidence>
<dbReference type="EC" id="6.1.1.1" evidence="15"/>
<dbReference type="PROSITE" id="PS50886">
    <property type="entry name" value="TRBD"/>
    <property type="match status" value="1"/>
</dbReference>
<comment type="catalytic activity">
    <reaction evidence="13">
        <text>tRNA(Tyr) + L-tyrosine + ATP = L-tyrosyl-tRNA(Tyr) + AMP + diphosphate + H(+)</text>
        <dbReference type="Rhea" id="RHEA:10220"/>
        <dbReference type="Rhea" id="RHEA-COMP:9706"/>
        <dbReference type="Rhea" id="RHEA-COMP:9707"/>
        <dbReference type="ChEBI" id="CHEBI:15378"/>
        <dbReference type="ChEBI" id="CHEBI:30616"/>
        <dbReference type="ChEBI" id="CHEBI:33019"/>
        <dbReference type="ChEBI" id="CHEBI:58315"/>
        <dbReference type="ChEBI" id="CHEBI:78442"/>
        <dbReference type="ChEBI" id="CHEBI:78536"/>
        <dbReference type="ChEBI" id="CHEBI:456215"/>
        <dbReference type="EC" id="6.1.1.1"/>
    </reaction>
    <physiologicalReaction direction="left-to-right" evidence="13">
        <dbReference type="Rhea" id="RHEA:10221"/>
    </physiologicalReaction>
</comment>
<dbReference type="GO" id="GO:0000049">
    <property type="term" value="F:tRNA binding"/>
    <property type="evidence" value="ECO:0007669"/>
    <property type="project" value="UniProtKB-UniRule"/>
</dbReference>
<dbReference type="PANTHER" id="PTHR46264">
    <property type="entry name" value="TYROSINE-TRNA LIGASE"/>
    <property type="match status" value="1"/>
</dbReference>
<evidence type="ECO:0000256" key="3">
    <source>
        <dbReference type="ARBA" id="ARBA00005594"/>
    </source>
</evidence>
<comment type="caution">
    <text evidence="18">The sequence shown here is derived from an EMBL/GenBank/DDBJ whole genome shotgun (WGS) entry which is preliminary data.</text>
</comment>
<keyword evidence="19" id="KW-1185">Reference proteome</keyword>
<dbReference type="InterPro" id="IPR002305">
    <property type="entry name" value="aa-tRNA-synth_Ic"/>
</dbReference>
<dbReference type="FunFam" id="2.40.50.140:FF:000047">
    <property type="entry name" value="tyrosine--tRNA ligase, cytoplasmic isoform X2"/>
    <property type="match status" value="1"/>
</dbReference>
<dbReference type="Gene3D" id="1.10.240.10">
    <property type="entry name" value="Tyrosyl-Transfer RNA Synthetase"/>
    <property type="match status" value="2"/>
</dbReference>
<dbReference type="NCBIfam" id="TIGR00234">
    <property type="entry name" value="tyrS"/>
    <property type="match status" value="1"/>
</dbReference>
<dbReference type="GO" id="GO:0005737">
    <property type="term" value="C:cytoplasm"/>
    <property type="evidence" value="ECO:0007669"/>
    <property type="project" value="UniProtKB-SubCell"/>
</dbReference>
<dbReference type="NCBIfam" id="NF006330">
    <property type="entry name" value="PRK08560.1"/>
    <property type="match status" value="1"/>
</dbReference>
<keyword evidence="12" id="KW-0539">Nucleus</keyword>
<evidence type="ECO:0000256" key="6">
    <source>
        <dbReference type="ARBA" id="ARBA00022598"/>
    </source>
</evidence>
<keyword evidence="6 15" id="KW-0436">Ligase</keyword>
<evidence type="ECO:0000256" key="5">
    <source>
        <dbReference type="ARBA" id="ARBA00022555"/>
    </source>
</evidence>
<dbReference type="InterPro" id="IPR012340">
    <property type="entry name" value="NA-bd_OB-fold"/>
</dbReference>
<feature type="region of interest" description="Disordered" evidence="16">
    <location>
        <begin position="802"/>
        <end position="832"/>
    </location>
</feature>
<evidence type="ECO:0000259" key="17">
    <source>
        <dbReference type="PROSITE" id="PS50886"/>
    </source>
</evidence>
<evidence type="ECO:0000256" key="16">
    <source>
        <dbReference type="SAM" id="MobiDB-lite"/>
    </source>
</evidence>
<dbReference type="CDD" id="cd00805">
    <property type="entry name" value="TyrRS_core"/>
    <property type="match status" value="1"/>
</dbReference>
<keyword evidence="8 15" id="KW-0067">ATP-binding</keyword>
<organism evidence="18 19">
    <name type="scientific">Cherax quadricarinatus</name>
    <name type="common">Australian red claw crayfish</name>
    <dbReference type="NCBI Taxonomy" id="27406"/>
    <lineage>
        <taxon>Eukaryota</taxon>
        <taxon>Metazoa</taxon>
        <taxon>Ecdysozoa</taxon>
        <taxon>Arthropoda</taxon>
        <taxon>Crustacea</taxon>
        <taxon>Multicrustacea</taxon>
        <taxon>Malacostraca</taxon>
        <taxon>Eumalacostraca</taxon>
        <taxon>Eucarida</taxon>
        <taxon>Decapoda</taxon>
        <taxon>Pleocyemata</taxon>
        <taxon>Astacidea</taxon>
        <taxon>Parastacoidea</taxon>
        <taxon>Parastacidae</taxon>
        <taxon>Cherax</taxon>
    </lineage>
</organism>
<dbReference type="InterPro" id="IPR002307">
    <property type="entry name" value="Tyr-tRNA-ligase"/>
</dbReference>
<protein>
    <recommendedName>
        <fullName evidence="15">Tyrosine--tRNA ligase</fullName>
        <ecNumber evidence="15">6.1.1.1</ecNumber>
    </recommendedName>
    <alternativeName>
        <fullName evidence="15">Tyrosyl-tRNA synthetase</fullName>
    </alternativeName>
</protein>
<keyword evidence="11 15" id="KW-0030">Aminoacyl-tRNA synthetase</keyword>
<comment type="subcellular location">
    <subcellularLocation>
        <location evidence="2">Cytoplasm</location>
    </subcellularLocation>
    <subcellularLocation>
        <location evidence="1">Nucleus</location>
    </subcellularLocation>
</comment>
<dbReference type="GO" id="GO:0006437">
    <property type="term" value="P:tyrosyl-tRNA aminoacylation"/>
    <property type="evidence" value="ECO:0007669"/>
    <property type="project" value="InterPro"/>
</dbReference>
<dbReference type="EMBL" id="JARKIK010000021">
    <property type="protein sequence ID" value="KAK8744798.1"/>
    <property type="molecule type" value="Genomic_DNA"/>
</dbReference>
<evidence type="ECO:0000256" key="13">
    <source>
        <dbReference type="ARBA" id="ARBA00048400"/>
    </source>
</evidence>
<evidence type="ECO:0000256" key="2">
    <source>
        <dbReference type="ARBA" id="ARBA00004496"/>
    </source>
</evidence>
<dbReference type="InterPro" id="IPR002547">
    <property type="entry name" value="tRNA-bd_dom"/>
</dbReference>
<dbReference type="InterPro" id="IPR036282">
    <property type="entry name" value="Glutathione-S-Trfase_C_sf"/>
</dbReference>
<dbReference type="Pfam" id="PF01588">
    <property type="entry name" value="tRNA_bind"/>
    <property type="match status" value="1"/>
</dbReference>
<dbReference type="FunFam" id="3.40.50.620:FF:000040">
    <property type="entry name" value="Tyrosine--tRNA ligase"/>
    <property type="match status" value="1"/>
</dbReference>
<dbReference type="Pfam" id="PF00579">
    <property type="entry name" value="tRNA-synt_1b"/>
    <property type="match status" value="2"/>
</dbReference>
<feature type="domain" description="TRNA-binding" evidence="17">
    <location>
        <begin position="832"/>
        <end position="935"/>
    </location>
</feature>
<proteinExistence type="inferred from homology"/>
<evidence type="ECO:0000256" key="10">
    <source>
        <dbReference type="ARBA" id="ARBA00022917"/>
    </source>
</evidence>
<evidence type="ECO:0000256" key="1">
    <source>
        <dbReference type="ARBA" id="ARBA00004123"/>
    </source>
</evidence>